<dbReference type="Gene3D" id="3.40.630.30">
    <property type="match status" value="1"/>
</dbReference>
<keyword evidence="3" id="KW-1185">Reference proteome</keyword>
<comment type="caution">
    <text evidence="2">The sequence shown here is derived from an EMBL/GenBank/DDBJ whole genome shotgun (WGS) entry which is preliminary data.</text>
</comment>
<dbReference type="InterPro" id="IPR000182">
    <property type="entry name" value="GNAT_dom"/>
</dbReference>
<feature type="domain" description="N-acetyltransferase" evidence="1">
    <location>
        <begin position="22"/>
        <end position="148"/>
    </location>
</feature>
<keyword evidence="2" id="KW-0012">Acyltransferase</keyword>
<dbReference type="Pfam" id="PF13302">
    <property type="entry name" value="Acetyltransf_3"/>
    <property type="match status" value="1"/>
</dbReference>
<proteinExistence type="predicted"/>
<dbReference type="EC" id="2.3.-.-" evidence="2"/>
<gene>
    <name evidence="2" type="ORF">ACFQH1_08515</name>
</gene>
<name>A0ABW1UJU7_9LACO</name>
<dbReference type="Proteomes" id="UP001596227">
    <property type="component" value="Unassembled WGS sequence"/>
</dbReference>
<dbReference type="InterPro" id="IPR016181">
    <property type="entry name" value="Acyl_CoA_acyltransferase"/>
</dbReference>
<reference evidence="3" key="1">
    <citation type="journal article" date="2019" name="Int. J. Syst. Evol. Microbiol.">
        <title>The Global Catalogue of Microorganisms (GCM) 10K type strain sequencing project: providing services to taxonomists for standard genome sequencing and annotation.</title>
        <authorList>
            <consortium name="The Broad Institute Genomics Platform"/>
            <consortium name="The Broad Institute Genome Sequencing Center for Infectious Disease"/>
            <person name="Wu L."/>
            <person name="Ma J."/>
        </authorList>
    </citation>
    <scope>NUCLEOTIDE SEQUENCE [LARGE SCALE GENOMIC DNA]</scope>
    <source>
        <strain evidence="3">CCM 8934</strain>
    </source>
</reference>
<evidence type="ECO:0000259" key="1">
    <source>
        <dbReference type="Pfam" id="PF13302"/>
    </source>
</evidence>
<dbReference type="RefSeq" id="WP_137606968.1">
    <property type="nucleotide sequence ID" value="NZ_BJDH01000003.1"/>
</dbReference>
<organism evidence="2 3">
    <name type="scientific">Lactiplantibacillus daoliensis</name>
    <dbReference type="NCBI Taxonomy" id="2559916"/>
    <lineage>
        <taxon>Bacteria</taxon>
        <taxon>Bacillati</taxon>
        <taxon>Bacillota</taxon>
        <taxon>Bacilli</taxon>
        <taxon>Lactobacillales</taxon>
        <taxon>Lactobacillaceae</taxon>
        <taxon>Lactiplantibacillus</taxon>
    </lineage>
</organism>
<keyword evidence="2" id="KW-0808">Transferase</keyword>
<dbReference type="SUPFAM" id="SSF55729">
    <property type="entry name" value="Acyl-CoA N-acyltransferases (Nat)"/>
    <property type="match status" value="1"/>
</dbReference>
<protein>
    <submittedName>
        <fullName evidence="2">GNAT family N-acetyltransferase</fullName>
        <ecNumber evidence="2">2.3.-.-</ecNumber>
    </submittedName>
</protein>
<sequence>MPKLEKYHPILTPNYTFDWLTKTKVKDLFTLLQQTQPSSKATTLSIADETNQTMRDIFHDKKLIWGITDRKSNQFIGQAGFDPLDLTNQTGTLTVTLLPDYQQLTVLTEIYDRLVSFAGHELGLTTLTTVQSQPNPALIKLLTKLNFKEITDNTFTLKF</sequence>
<evidence type="ECO:0000313" key="3">
    <source>
        <dbReference type="Proteomes" id="UP001596227"/>
    </source>
</evidence>
<accession>A0ABW1UJU7</accession>
<evidence type="ECO:0000313" key="2">
    <source>
        <dbReference type="EMBL" id="MFC6295245.1"/>
    </source>
</evidence>
<dbReference type="EMBL" id="JBHSSB010000016">
    <property type="protein sequence ID" value="MFC6295245.1"/>
    <property type="molecule type" value="Genomic_DNA"/>
</dbReference>
<dbReference type="GO" id="GO:0016746">
    <property type="term" value="F:acyltransferase activity"/>
    <property type="evidence" value="ECO:0007669"/>
    <property type="project" value="UniProtKB-KW"/>
</dbReference>